<dbReference type="Gene3D" id="1.10.510.40">
    <property type="match status" value="1"/>
</dbReference>
<dbReference type="AlphaFoldDB" id="A0A0K1EBZ4"/>
<organism evidence="4 5">
    <name type="scientific">Chondromyces crocatus</name>
    <dbReference type="NCBI Taxonomy" id="52"/>
    <lineage>
        <taxon>Bacteria</taxon>
        <taxon>Pseudomonadati</taxon>
        <taxon>Myxococcota</taxon>
        <taxon>Polyangia</taxon>
        <taxon>Polyangiales</taxon>
        <taxon>Polyangiaceae</taxon>
        <taxon>Chondromyces</taxon>
    </lineage>
</organism>
<dbReference type="InterPro" id="IPR037455">
    <property type="entry name" value="LucA/IucC-like"/>
</dbReference>
<dbReference type="OrthoDB" id="495728at2"/>
<keyword evidence="5" id="KW-1185">Reference proteome</keyword>
<dbReference type="Pfam" id="PF06276">
    <property type="entry name" value="FhuF"/>
    <property type="match status" value="1"/>
</dbReference>
<feature type="domain" description="Aerobactin siderophore biosynthesis IucA/IucC-like C-terminal" evidence="3">
    <location>
        <begin position="411"/>
        <end position="566"/>
    </location>
</feature>
<protein>
    <submittedName>
        <fullName evidence="4">IucA/IucC family protein</fullName>
    </submittedName>
</protein>
<evidence type="ECO:0000313" key="5">
    <source>
        <dbReference type="Proteomes" id="UP000067626"/>
    </source>
</evidence>
<comment type="similarity">
    <text evidence="1">Belongs to the IucA/IucC family.</text>
</comment>
<name>A0A0K1EBZ4_CHOCO</name>
<accession>A0A0K1EBZ4</accession>
<feature type="domain" description="Aerobactin siderophore biosynthesis IucA/IucC N-terminal" evidence="2">
    <location>
        <begin position="143"/>
        <end position="380"/>
    </location>
</feature>
<gene>
    <name evidence="4" type="primary">iucA</name>
    <name evidence="4" type="ORF">CMC5_023400</name>
</gene>
<evidence type="ECO:0000259" key="3">
    <source>
        <dbReference type="Pfam" id="PF06276"/>
    </source>
</evidence>
<dbReference type="Gene3D" id="6.10.250.3370">
    <property type="match status" value="1"/>
</dbReference>
<dbReference type="EMBL" id="CP012159">
    <property type="protein sequence ID" value="AKT38197.1"/>
    <property type="molecule type" value="Genomic_DNA"/>
</dbReference>
<dbReference type="STRING" id="52.CMC5_023400"/>
<dbReference type="Proteomes" id="UP000067626">
    <property type="component" value="Chromosome"/>
</dbReference>
<dbReference type="PANTHER" id="PTHR34384">
    <property type="entry name" value="L-2,3-DIAMINOPROPANOATE--CITRATE LIGASE"/>
    <property type="match status" value="1"/>
</dbReference>
<dbReference type="Pfam" id="PF04183">
    <property type="entry name" value="IucA_IucC"/>
    <property type="match status" value="1"/>
</dbReference>
<evidence type="ECO:0000259" key="2">
    <source>
        <dbReference type="Pfam" id="PF04183"/>
    </source>
</evidence>
<evidence type="ECO:0000256" key="1">
    <source>
        <dbReference type="ARBA" id="ARBA00007832"/>
    </source>
</evidence>
<sequence length="589" mass="66039">MNEVFDPSVSAFLNALLREWTGWRLVEGDETAALVEGQARRAVEIPLRSHEAVLYVPVRRLSRAGRHRLLSPARLRERDGAVRPVPFQELATLIVQEPDIVGRVTRDEVQRFLPRVLSSAQNIVLNLEARTGDLERIFSAPLDFIEAEQALLTGHSIHPTPKSRDGLSDADARLYAPELAGAFPLRWFAVRKERWVARSVEGAASPDDAVRQLLGAESVPHDADLPVAPEGYALLPAHPWQVTRWASSEPVQRCLAREDLLDLGAQGGSWTATSSLRTVYSAHSPWMLKFSTSLRLTNSLRTLSVAELERGLLLSRVLTTPQGQELARRYPRFHILPEPLYLGLRGDDGSPLEETTVAFRENPFQGTGWSDTTMLATLLQDHPRRGVSRLAHQIGTRARAEGRSPSQAALQWFRAFLDVVLEPMLIARSDYGLLLSAHQQNLILRLRDGMPERVWFRDCQGTAYSDVAVRVFEADAEAIAANTFSGERADYFFSYSVVINAVFNVIASLSIDELTAEQELLAVLRSFLDDLRHRPLRDRGCLDYLLDSPRLWSKGNFFCCLRAINESTIDDPLEIYHQVDNPLRLAHTA</sequence>
<proteinExistence type="inferred from homology"/>
<dbReference type="PANTHER" id="PTHR34384:SF5">
    <property type="entry name" value="L-2,3-DIAMINOPROPANOATE--CITRATE LIGASE"/>
    <property type="match status" value="1"/>
</dbReference>
<dbReference type="RefSeq" id="WP_050430465.1">
    <property type="nucleotide sequence ID" value="NZ_CP012159.1"/>
</dbReference>
<dbReference type="GO" id="GO:0019290">
    <property type="term" value="P:siderophore biosynthetic process"/>
    <property type="evidence" value="ECO:0007669"/>
    <property type="project" value="InterPro"/>
</dbReference>
<evidence type="ECO:0000313" key="4">
    <source>
        <dbReference type="EMBL" id="AKT38197.1"/>
    </source>
</evidence>
<dbReference type="KEGG" id="ccro:CMC5_023400"/>
<dbReference type="InterPro" id="IPR007310">
    <property type="entry name" value="Aerobactin_biosyn_IucA/IucC_N"/>
</dbReference>
<dbReference type="GO" id="GO:0016881">
    <property type="term" value="F:acid-amino acid ligase activity"/>
    <property type="evidence" value="ECO:0007669"/>
    <property type="project" value="UniProtKB-ARBA"/>
</dbReference>
<reference evidence="4 5" key="1">
    <citation type="submission" date="2015-07" db="EMBL/GenBank/DDBJ databases">
        <title>Genome analysis of myxobacterium Chondromyces crocatus Cm c5 reveals a high potential for natural compound synthesis and the genetic basis for the loss of fruiting body formation.</title>
        <authorList>
            <person name="Zaburannyi N."/>
            <person name="Bunk B."/>
            <person name="Maier J."/>
            <person name="Overmann J."/>
            <person name="Mueller R."/>
        </authorList>
    </citation>
    <scope>NUCLEOTIDE SEQUENCE [LARGE SCALE GENOMIC DNA]</scope>
    <source>
        <strain evidence="4 5">Cm c5</strain>
    </source>
</reference>
<dbReference type="InterPro" id="IPR022770">
    <property type="entry name" value="IucA/IucC-like_C"/>
</dbReference>